<feature type="compositionally biased region" description="Low complexity" evidence="2">
    <location>
        <begin position="92"/>
        <end position="122"/>
    </location>
</feature>
<evidence type="ECO:0000256" key="1">
    <source>
        <dbReference type="ARBA" id="ARBA00008306"/>
    </source>
</evidence>
<reference evidence="4 5" key="1">
    <citation type="journal article" date="2023" name="Commun. Biol.">
        <title>Reorganization of the ancestral sex-determining regions during the evolution of trioecy in Pleodorina starrii.</title>
        <authorList>
            <person name="Takahashi K."/>
            <person name="Suzuki S."/>
            <person name="Kawai-Toyooka H."/>
            <person name="Yamamoto K."/>
            <person name="Hamaji T."/>
            <person name="Ootsuki R."/>
            <person name="Yamaguchi H."/>
            <person name="Kawachi M."/>
            <person name="Higashiyama T."/>
            <person name="Nozaki H."/>
        </authorList>
    </citation>
    <scope>NUCLEOTIDE SEQUENCE [LARGE SCALE GENOMIC DNA]</scope>
    <source>
        <strain evidence="4 5">NIES-4479</strain>
    </source>
</reference>
<accession>A0A9W6B9Z6</accession>
<dbReference type="PANTHER" id="PTHR16255">
    <property type="entry name" value="REQUIRED FOR MEIOTIC NUCLEAR DIVISION PROTEIN 1 HOMOLOG"/>
    <property type="match status" value="1"/>
</dbReference>
<dbReference type="GO" id="GO:0005739">
    <property type="term" value="C:mitochondrion"/>
    <property type="evidence" value="ECO:0007669"/>
    <property type="project" value="UniProtKB-ARBA"/>
</dbReference>
<keyword evidence="5" id="KW-1185">Reference proteome</keyword>
<proteinExistence type="inferred from homology"/>
<evidence type="ECO:0000256" key="2">
    <source>
        <dbReference type="SAM" id="MobiDB-lite"/>
    </source>
</evidence>
<dbReference type="EMBL" id="BRXU01000001">
    <property type="protein sequence ID" value="GLC48213.1"/>
    <property type="molecule type" value="Genomic_DNA"/>
</dbReference>
<feature type="region of interest" description="Disordered" evidence="2">
    <location>
        <begin position="260"/>
        <end position="389"/>
    </location>
</feature>
<dbReference type="AlphaFoldDB" id="A0A9W6B9Z6"/>
<gene>
    <name evidence="4" type="primary">PLEST000763</name>
    <name evidence="4" type="ORF">PLESTB_000071300</name>
</gene>
<organism evidence="4 5">
    <name type="scientific">Pleodorina starrii</name>
    <dbReference type="NCBI Taxonomy" id="330485"/>
    <lineage>
        <taxon>Eukaryota</taxon>
        <taxon>Viridiplantae</taxon>
        <taxon>Chlorophyta</taxon>
        <taxon>core chlorophytes</taxon>
        <taxon>Chlorophyceae</taxon>
        <taxon>CS clade</taxon>
        <taxon>Chlamydomonadales</taxon>
        <taxon>Volvocaceae</taxon>
        <taxon>Pleodorina</taxon>
    </lineage>
</organism>
<dbReference type="InterPro" id="IPR051624">
    <property type="entry name" value="RMD1/Sad1-interacting"/>
</dbReference>
<feature type="compositionally biased region" description="Low complexity" evidence="2">
    <location>
        <begin position="272"/>
        <end position="343"/>
    </location>
</feature>
<comment type="similarity">
    <text evidence="1">Belongs to the RMD1/sif2 family.</text>
</comment>
<evidence type="ECO:0000259" key="3">
    <source>
        <dbReference type="Pfam" id="PF02582"/>
    </source>
</evidence>
<evidence type="ECO:0000313" key="5">
    <source>
        <dbReference type="Proteomes" id="UP001165080"/>
    </source>
</evidence>
<dbReference type="InterPro" id="IPR003734">
    <property type="entry name" value="DUF155"/>
</dbReference>
<feature type="region of interest" description="Disordered" evidence="2">
    <location>
        <begin position="82"/>
        <end position="156"/>
    </location>
</feature>
<comment type="caution">
    <text evidence="4">The sequence shown here is derived from an EMBL/GenBank/DDBJ whole genome shotgun (WGS) entry which is preliminary data.</text>
</comment>
<dbReference type="OrthoDB" id="545449at2759"/>
<dbReference type="PANTHER" id="PTHR16255:SF6">
    <property type="entry name" value="PROTEIN RETARDED ROOT GROWTH-LIKE"/>
    <property type="match status" value="1"/>
</dbReference>
<sequence>MRSVHSQILSAVFRQVAISSERAAPPISGIGAATTAEPISVTRSGFATLIDSWLLGARGLIGSCSPAGVGFTSVSTRGLSAGTYHPPHSDSRNNSSSSSATSSITTSGSASVLSSSSNPAVVTPTRQQVTRSKSTRLHARTASGGPVQPVARGPKVPSAKAAAAMAAAKAGGQLPLPREARMQLDAQLAEMPLPQVPYRGRAVDGPRTVQVTGFYIGHPFTRAAAEAVAARFQRQPLARGVSVAVAGVYHDHEDALVILHHQSGDPPPAPGPATRDPPVATAAGAAPVSVADDAAGVGVSPPASGSEASTAATGVPEPGGPEPAAVTAAAPSAQEMAAEVAAALGSDPRQAQADAATELEAEGGPAADAPGAGGVTLGPLGNGDGGDDGSRQEPCCMAIMLLEYGGVVFFNVPESLHAAALALVAATTLPDAKPVEGPLPLPRQPPLLSGSRKDIEAWQQAVADKLSMHKEEQLIVVDPNMMAGRGSGRWIRKLDDLLHIWSWDSTNLESIARVLSQSAAIRYYNQECEDMLERYETIMPLGYEPPDRLSTLDRLLFWRSRLPLRDLRQMVFKSSGIRVRLDSRLGLRDPPSGTWESARHHAVWDAMRREFELDDRRDNLMEKTDLLKQSCLDLISANNESFTKRSELSIILLISLEILISLTDLHSSLSVDNVGRAVGWALQAVGLGAGPGGNAVG</sequence>
<dbReference type="Pfam" id="PF02582">
    <property type="entry name" value="DUF155"/>
    <property type="match status" value="1"/>
</dbReference>
<feature type="compositionally biased region" description="Gly residues" evidence="2">
    <location>
        <begin position="371"/>
        <end position="384"/>
    </location>
</feature>
<evidence type="ECO:0000313" key="4">
    <source>
        <dbReference type="EMBL" id="GLC48213.1"/>
    </source>
</evidence>
<feature type="domain" description="DUF155" evidence="3">
    <location>
        <begin position="399"/>
        <end position="620"/>
    </location>
</feature>
<dbReference type="Proteomes" id="UP001165080">
    <property type="component" value="Unassembled WGS sequence"/>
</dbReference>
<name>A0A9W6B9Z6_9CHLO</name>
<protein>
    <recommendedName>
        <fullName evidence="3">DUF155 domain-containing protein</fullName>
    </recommendedName>
</protein>